<comment type="caution">
    <text evidence="1">The sequence shown here is derived from an EMBL/GenBank/DDBJ whole genome shotgun (WGS) entry which is preliminary data.</text>
</comment>
<dbReference type="AlphaFoldDB" id="A0A090S2Q6"/>
<dbReference type="STRING" id="990268.JCM19235_353"/>
<dbReference type="EMBL" id="BBMR01000007">
    <property type="protein sequence ID" value="GAL21078.1"/>
    <property type="molecule type" value="Genomic_DNA"/>
</dbReference>
<proteinExistence type="predicted"/>
<sequence>MIYPETHVYDFTVKSELQARQKLEDIVHTIDEIDSGPSYIIEYKNSAAKRIVLKSFDELPYLKHRADLFVWKKTAAF</sequence>
<reference evidence="1 2" key="1">
    <citation type="submission" date="2014-09" db="EMBL/GenBank/DDBJ databases">
        <title>Vibrio maritimus JCM 19235. (C45) whole genome shotgun sequence.</title>
        <authorList>
            <person name="Sawabe T."/>
            <person name="Meirelles P."/>
            <person name="Nakanishi M."/>
            <person name="Sayaka M."/>
            <person name="Hattori M."/>
            <person name="Ohkuma M."/>
        </authorList>
    </citation>
    <scope>NUCLEOTIDE SEQUENCE [LARGE SCALE GENOMIC DNA]</scope>
    <source>
        <strain evidence="2">JCM19235</strain>
    </source>
</reference>
<evidence type="ECO:0000313" key="1">
    <source>
        <dbReference type="EMBL" id="GAL21078.1"/>
    </source>
</evidence>
<evidence type="ECO:0000313" key="2">
    <source>
        <dbReference type="Proteomes" id="UP000029228"/>
    </source>
</evidence>
<protein>
    <submittedName>
        <fullName evidence="1">Uncharacterized protein</fullName>
    </submittedName>
</protein>
<gene>
    <name evidence="1" type="ORF">JCM19235_353</name>
</gene>
<name>A0A090S2Q6_9VIBR</name>
<organism evidence="1 2">
    <name type="scientific">Vibrio maritimus</name>
    <dbReference type="NCBI Taxonomy" id="990268"/>
    <lineage>
        <taxon>Bacteria</taxon>
        <taxon>Pseudomonadati</taxon>
        <taxon>Pseudomonadota</taxon>
        <taxon>Gammaproteobacteria</taxon>
        <taxon>Vibrionales</taxon>
        <taxon>Vibrionaceae</taxon>
        <taxon>Vibrio</taxon>
    </lineage>
</organism>
<dbReference type="Proteomes" id="UP000029228">
    <property type="component" value="Unassembled WGS sequence"/>
</dbReference>
<accession>A0A090S2Q6</accession>
<keyword evidence="2" id="KW-1185">Reference proteome</keyword>